<dbReference type="InterPro" id="IPR037930">
    <property type="entry name" value="Tom40"/>
</dbReference>
<evidence type="ECO:0000256" key="7">
    <source>
        <dbReference type="ARBA" id="ARBA00022927"/>
    </source>
</evidence>
<comment type="similarity">
    <text evidence="2">Belongs to the Tom40 family.</text>
</comment>
<sequence length="389" mass="42207">MSAQSPFLPQGVPPPPNTGNEQLGQGAPSPFIHEEKPAFPIHRRDDRASSFLSFLDPILGPFGKAFDSMAERRKALDLPFPGTTDSLQREVKGTLLTNFFFDGAKADLTKALSINPIFQVSHGFSLGGTTKDGMAPSTYNLNVVYGSDNWFLQGGCDDGGSVQMRANSEWAPGHTSKIQGNLTKGTQGSFVQLEHDYKGSDHAANFKTLNPSPTDGSGIYIVNYIQSLTKNFALGLETIYQRQTADTQDAMVGYMGKWTSTDKNSIGTFQFQSQGVLNATYWQRLTDKVDVAGDFNVIAAAGKREATSTLGAKYDFRMSTFRAQIDSNFKVSSQLETRLAPTFAFTVGGEIDHWSSLARFGVGISIESPSSDIPFDPTGPQPTPPNVPM</sequence>
<keyword evidence="5" id="KW-0812">Transmembrane</keyword>
<dbReference type="GO" id="GO:0005741">
    <property type="term" value="C:mitochondrial outer membrane"/>
    <property type="evidence" value="ECO:0007669"/>
    <property type="project" value="UniProtKB-SubCell"/>
</dbReference>
<name>A0A316VFE7_9BASI</name>
<evidence type="ECO:0000256" key="5">
    <source>
        <dbReference type="ARBA" id="ARBA00022692"/>
    </source>
</evidence>
<dbReference type="AlphaFoldDB" id="A0A316VFE7"/>
<evidence type="ECO:0000256" key="3">
    <source>
        <dbReference type="ARBA" id="ARBA00022448"/>
    </source>
</evidence>
<reference evidence="11 12" key="1">
    <citation type="journal article" date="2018" name="Mol. Biol. Evol.">
        <title>Broad Genomic Sampling Reveals a Smut Pathogenic Ancestry of the Fungal Clade Ustilaginomycotina.</title>
        <authorList>
            <person name="Kijpornyongpan T."/>
            <person name="Mondo S.J."/>
            <person name="Barry K."/>
            <person name="Sandor L."/>
            <person name="Lee J."/>
            <person name="Lipzen A."/>
            <person name="Pangilinan J."/>
            <person name="LaButti K."/>
            <person name="Hainaut M."/>
            <person name="Henrissat B."/>
            <person name="Grigoriev I.V."/>
            <person name="Spatafora J.W."/>
            <person name="Aime M.C."/>
        </authorList>
    </citation>
    <scope>NUCLEOTIDE SEQUENCE [LARGE SCALE GENOMIC DNA]</scope>
    <source>
        <strain evidence="11 12">MCA 3882</strain>
    </source>
</reference>
<dbReference type="InterPro" id="IPR027246">
    <property type="entry name" value="Porin_Euk/Tom40"/>
</dbReference>
<keyword evidence="6" id="KW-1000">Mitochondrion outer membrane</keyword>
<dbReference type="Gene3D" id="2.40.160.10">
    <property type="entry name" value="Porin"/>
    <property type="match status" value="1"/>
</dbReference>
<feature type="compositionally biased region" description="Pro residues" evidence="10">
    <location>
        <begin position="377"/>
        <end position="389"/>
    </location>
</feature>
<evidence type="ECO:0000256" key="2">
    <source>
        <dbReference type="ARBA" id="ARBA00010510"/>
    </source>
</evidence>
<dbReference type="OrthoDB" id="19656at2759"/>
<evidence type="ECO:0000256" key="4">
    <source>
        <dbReference type="ARBA" id="ARBA00022452"/>
    </source>
</evidence>
<evidence type="ECO:0000256" key="9">
    <source>
        <dbReference type="ARBA" id="ARBA00023136"/>
    </source>
</evidence>
<proteinExistence type="inferred from homology"/>
<dbReference type="EMBL" id="KZ819603">
    <property type="protein sequence ID" value="PWN36236.1"/>
    <property type="molecule type" value="Genomic_DNA"/>
</dbReference>
<dbReference type="RefSeq" id="XP_025356538.1">
    <property type="nucleotide sequence ID" value="XM_025502486.1"/>
</dbReference>
<dbReference type="GO" id="GO:0008320">
    <property type="term" value="F:protein transmembrane transporter activity"/>
    <property type="evidence" value="ECO:0007669"/>
    <property type="project" value="InterPro"/>
</dbReference>
<keyword evidence="4" id="KW-1134">Transmembrane beta strand</keyword>
<accession>A0A316VFE7</accession>
<dbReference type="GeneID" id="37024267"/>
<keyword evidence="7" id="KW-0653">Protein transport</keyword>
<dbReference type="FunCoup" id="A0A316VFE7">
    <property type="interactions" value="213"/>
</dbReference>
<gene>
    <name evidence="11" type="ORF">FA14DRAFT_53131</name>
</gene>
<feature type="region of interest" description="Disordered" evidence="10">
    <location>
        <begin position="1"/>
        <end position="32"/>
    </location>
</feature>
<dbReference type="Pfam" id="PF01459">
    <property type="entry name" value="Porin_3"/>
    <property type="match status" value="1"/>
</dbReference>
<keyword evidence="3" id="KW-0813">Transport</keyword>
<dbReference type="InterPro" id="IPR023614">
    <property type="entry name" value="Porin_dom_sf"/>
</dbReference>
<evidence type="ECO:0000313" key="11">
    <source>
        <dbReference type="EMBL" id="PWN36236.1"/>
    </source>
</evidence>
<protein>
    <submittedName>
        <fullName evidence="11">Uncharacterized protein</fullName>
    </submittedName>
</protein>
<dbReference type="PANTHER" id="PTHR10802">
    <property type="entry name" value="MITOCHONDRIAL IMPORT RECEPTOR SUBUNIT TOM40"/>
    <property type="match status" value="1"/>
</dbReference>
<keyword evidence="8" id="KW-0496">Mitochondrion</keyword>
<dbReference type="InParanoid" id="A0A316VFE7"/>
<evidence type="ECO:0000256" key="6">
    <source>
        <dbReference type="ARBA" id="ARBA00022787"/>
    </source>
</evidence>
<dbReference type="STRING" id="1280837.A0A316VFE7"/>
<comment type="subcellular location">
    <subcellularLocation>
        <location evidence="1">Mitochondrion outer membrane</location>
        <topology evidence="1">Multi-pass membrane protein</topology>
    </subcellularLocation>
</comment>
<evidence type="ECO:0000256" key="8">
    <source>
        <dbReference type="ARBA" id="ARBA00023128"/>
    </source>
</evidence>
<keyword evidence="9" id="KW-0472">Membrane</keyword>
<dbReference type="Proteomes" id="UP000245771">
    <property type="component" value="Unassembled WGS sequence"/>
</dbReference>
<keyword evidence="12" id="KW-1185">Reference proteome</keyword>
<evidence type="ECO:0000256" key="1">
    <source>
        <dbReference type="ARBA" id="ARBA00004374"/>
    </source>
</evidence>
<organism evidence="11 12">
    <name type="scientific">Meira miltonrushii</name>
    <dbReference type="NCBI Taxonomy" id="1280837"/>
    <lineage>
        <taxon>Eukaryota</taxon>
        <taxon>Fungi</taxon>
        <taxon>Dikarya</taxon>
        <taxon>Basidiomycota</taxon>
        <taxon>Ustilaginomycotina</taxon>
        <taxon>Exobasidiomycetes</taxon>
        <taxon>Exobasidiales</taxon>
        <taxon>Brachybasidiaceae</taxon>
        <taxon>Meira</taxon>
    </lineage>
</organism>
<feature type="region of interest" description="Disordered" evidence="10">
    <location>
        <begin position="369"/>
        <end position="389"/>
    </location>
</feature>
<evidence type="ECO:0000313" key="12">
    <source>
        <dbReference type="Proteomes" id="UP000245771"/>
    </source>
</evidence>
<evidence type="ECO:0000256" key="10">
    <source>
        <dbReference type="SAM" id="MobiDB-lite"/>
    </source>
</evidence>
<dbReference type="GO" id="GO:0030150">
    <property type="term" value="P:protein import into mitochondrial matrix"/>
    <property type="evidence" value="ECO:0007669"/>
    <property type="project" value="InterPro"/>
</dbReference>
<dbReference type="CDD" id="cd07305">
    <property type="entry name" value="Porin3_Tom40"/>
    <property type="match status" value="1"/>
</dbReference>